<evidence type="ECO:0000256" key="3">
    <source>
        <dbReference type="ARBA" id="ARBA00004065"/>
    </source>
</evidence>
<evidence type="ECO:0000313" key="19">
    <source>
        <dbReference type="Proteomes" id="UP000010472"/>
    </source>
</evidence>
<dbReference type="AlphaFoldDB" id="K9W0X0"/>
<dbReference type="PROSITE" id="PS51975">
    <property type="entry name" value="RNASE_H_2"/>
    <property type="match status" value="1"/>
</dbReference>
<evidence type="ECO:0000256" key="13">
    <source>
        <dbReference type="ARBA" id="ARBA00023211"/>
    </source>
</evidence>
<comment type="subcellular location">
    <subcellularLocation>
        <location evidence="4 14">Cytoplasm</location>
    </subcellularLocation>
</comment>
<dbReference type="HOGENOM" id="CLU_036532_3_2_3"/>
<comment type="similarity">
    <text evidence="5 14 16">Belongs to the RNase HII family.</text>
</comment>
<comment type="catalytic activity">
    <reaction evidence="1 14 15 16">
        <text>Endonucleolytic cleavage to 5'-phosphomonoester.</text>
        <dbReference type="EC" id="3.1.26.4"/>
    </reaction>
</comment>
<dbReference type="GO" id="GO:0006298">
    <property type="term" value="P:mismatch repair"/>
    <property type="evidence" value="ECO:0007669"/>
    <property type="project" value="TreeGrafter"/>
</dbReference>
<dbReference type="SUPFAM" id="SSF53098">
    <property type="entry name" value="Ribonuclease H-like"/>
    <property type="match status" value="1"/>
</dbReference>
<dbReference type="GO" id="GO:0030145">
    <property type="term" value="F:manganese ion binding"/>
    <property type="evidence" value="ECO:0007669"/>
    <property type="project" value="UniProtKB-UniRule"/>
</dbReference>
<evidence type="ECO:0000256" key="2">
    <source>
        <dbReference type="ARBA" id="ARBA00001946"/>
    </source>
</evidence>
<dbReference type="Proteomes" id="UP000010472">
    <property type="component" value="Chromosome"/>
</dbReference>
<organism evidence="18 19">
    <name type="scientific">Crinalium epipsammum PCC 9333</name>
    <dbReference type="NCBI Taxonomy" id="1173022"/>
    <lineage>
        <taxon>Bacteria</taxon>
        <taxon>Bacillati</taxon>
        <taxon>Cyanobacteriota</taxon>
        <taxon>Cyanophyceae</taxon>
        <taxon>Gomontiellales</taxon>
        <taxon>Gomontiellaceae</taxon>
        <taxon>Crinalium</taxon>
    </lineage>
</organism>
<feature type="binding site" evidence="14 15">
    <location>
        <position position="41"/>
    </location>
    <ligand>
        <name>a divalent metal cation</name>
        <dbReference type="ChEBI" id="CHEBI:60240"/>
    </ligand>
</feature>
<evidence type="ECO:0000256" key="1">
    <source>
        <dbReference type="ARBA" id="ARBA00000077"/>
    </source>
</evidence>
<keyword evidence="10 14" id="KW-0479">Metal-binding</keyword>
<evidence type="ECO:0000256" key="10">
    <source>
        <dbReference type="ARBA" id="ARBA00022723"/>
    </source>
</evidence>
<keyword evidence="11 14" id="KW-0255">Endonuclease</keyword>
<dbReference type="RefSeq" id="WP_015203974.1">
    <property type="nucleotide sequence ID" value="NC_019753.1"/>
</dbReference>
<dbReference type="GO" id="GO:0032299">
    <property type="term" value="C:ribonuclease H2 complex"/>
    <property type="evidence" value="ECO:0007669"/>
    <property type="project" value="TreeGrafter"/>
</dbReference>
<dbReference type="NCBIfam" id="NF010537">
    <property type="entry name" value="PRK13925.1"/>
    <property type="match status" value="1"/>
</dbReference>
<keyword evidence="8 14" id="KW-0963">Cytoplasm</keyword>
<reference evidence="18 19" key="1">
    <citation type="submission" date="2012-06" db="EMBL/GenBank/DDBJ databases">
        <title>Finished chromosome of genome of Crinalium epipsammum PCC 9333.</title>
        <authorList>
            <consortium name="US DOE Joint Genome Institute"/>
            <person name="Gugger M."/>
            <person name="Coursin T."/>
            <person name="Rippka R."/>
            <person name="Tandeau De Marsac N."/>
            <person name="Huntemann M."/>
            <person name="Wei C.-L."/>
            <person name="Han J."/>
            <person name="Detter J.C."/>
            <person name="Han C."/>
            <person name="Tapia R."/>
            <person name="Davenport K."/>
            <person name="Daligault H."/>
            <person name="Erkkila T."/>
            <person name="Gu W."/>
            <person name="Munk A.C.C."/>
            <person name="Teshima H."/>
            <person name="Xu Y."/>
            <person name="Chain P."/>
            <person name="Chen A."/>
            <person name="Krypides N."/>
            <person name="Mavromatis K."/>
            <person name="Markowitz V."/>
            <person name="Szeto E."/>
            <person name="Ivanova N."/>
            <person name="Mikhailova N."/>
            <person name="Ovchinnikova G."/>
            <person name="Pagani I."/>
            <person name="Pati A."/>
            <person name="Goodwin L."/>
            <person name="Peters L."/>
            <person name="Pitluck S."/>
            <person name="Woyke T."/>
            <person name="Kerfeld C."/>
        </authorList>
    </citation>
    <scope>NUCLEOTIDE SEQUENCE [LARGE SCALE GENOMIC DNA]</scope>
    <source>
        <strain evidence="18 19">PCC 9333</strain>
    </source>
</reference>
<evidence type="ECO:0000259" key="17">
    <source>
        <dbReference type="PROSITE" id="PS51975"/>
    </source>
</evidence>
<dbReference type="EMBL" id="CP003620">
    <property type="protein sequence ID" value="AFZ13866.1"/>
    <property type="molecule type" value="Genomic_DNA"/>
</dbReference>
<dbReference type="InterPro" id="IPR001352">
    <property type="entry name" value="RNase_HII/HIII"/>
</dbReference>
<keyword evidence="13 14" id="KW-0464">Manganese</keyword>
<protein>
    <recommendedName>
        <fullName evidence="7 14">Ribonuclease HII</fullName>
        <shortName evidence="14">RNase HII</shortName>
        <ecNumber evidence="6 14">3.1.26.4</ecNumber>
    </recommendedName>
</protein>
<dbReference type="InterPro" id="IPR024567">
    <property type="entry name" value="RNase_HII/HIII_dom"/>
</dbReference>
<comment type="function">
    <text evidence="3 14 16">Endonuclease that specifically degrades the RNA of RNA-DNA hybrids.</text>
</comment>
<dbReference type="GO" id="GO:0004523">
    <property type="term" value="F:RNA-DNA hybrid ribonuclease activity"/>
    <property type="evidence" value="ECO:0007669"/>
    <property type="project" value="UniProtKB-UniRule"/>
</dbReference>
<proteinExistence type="inferred from homology"/>
<keyword evidence="19" id="KW-1185">Reference proteome</keyword>
<evidence type="ECO:0000313" key="18">
    <source>
        <dbReference type="EMBL" id="AFZ13866.1"/>
    </source>
</evidence>
<dbReference type="GO" id="GO:0005737">
    <property type="term" value="C:cytoplasm"/>
    <property type="evidence" value="ECO:0007669"/>
    <property type="project" value="UniProtKB-SubCell"/>
</dbReference>
<dbReference type="GO" id="GO:0043137">
    <property type="term" value="P:DNA replication, removal of RNA primer"/>
    <property type="evidence" value="ECO:0007669"/>
    <property type="project" value="TreeGrafter"/>
</dbReference>
<dbReference type="CDD" id="cd07182">
    <property type="entry name" value="RNase_HII_bacteria_HII_like"/>
    <property type="match status" value="1"/>
</dbReference>
<evidence type="ECO:0000256" key="14">
    <source>
        <dbReference type="HAMAP-Rule" id="MF_00052"/>
    </source>
</evidence>
<dbReference type="HAMAP" id="MF_00052_B">
    <property type="entry name" value="RNase_HII_B"/>
    <property type="match status" value="1"/>
</dbReference>
<evidence type="ECO:0000256" key="8">
    <source>
        <dbReference type="ARBA" id="ARBA00022490"/>
    </source>
</evidence>
<evidence type="ECO:0000256" key="7">
    <source>
        <dbReference type="ARBA" id="ARBA00019179"/>
    </source>
</evidence>
<dbReference type="EC" id="3.1.26.4" evidence="6 14"/>
<dbReference type="PANTHER" id="PTHR10954">
    <property type="entry name" value="RIBONUCLEASE H2 SUBUNIT A"/>
    <property type="match status" value="1"/>
</dbReference>
<dbReference type="STRING" id="1173022.Cri9333_3027"/>
<sequence length="232" mass="25489">MPMPKNQENIGILPRRPKWQFQLSDLPELSYNQQLVAGVDEVGRGALFGSVVAAAVILPLSAFEPLAKSGVRDSKKLSATRRLKLAEQIKSLAIDCQIGFADVSEIDSFNILQASLLAMKRAVTQLKVQPDLCLVDGKQPLPELSIPQLNLIKGDERSLLIASASIVAKVWRDQLITQLATEYPMYDLLKNKGYGTANHLLALQQYGSSPLHRMSFAPCQQAAEVHLKTVNC</sequence>
<dbReference type="InterPro" id="IPR022898">
    <property type="entry name" value="RNase_HII"/>
</dbReference>
<evidence type="ECO:0000256" key="9">
    <source>
        <dbReference type="ARBA" id="ARBA00022722"/>
    </source>
</evidence>
<dbReference type="InterPro" id="IPR012337">
    <property type="entry name" value="RNaseH-like_sf"/>
</dbReference>
<evidence type="ECO:0000256" key="15">
    <source>
        <dbReference type="PROSITE-ProRule" id="PRU01319"/>
    </source>
</evidence>
<keyword evidence="12 14" id="KW-0378">Hydrolase</keyword>
<feature type="binding site" evidence="14 15">
    <location>
        <position position="40"/>
    </location>
    <ligand>
        <name>a divalent metal cation</name>
        <dbReference type="ChEBI" id="CHEBI:60240"/>
    </ligand>
</feature>
<evidence type="ECO:0000256" key="6">
    <source>
        <dbReference type="ARBA" id="ARBA00012180"/>
    </source>
</evidence>
<comment type="cofactor">
    <cofactor evidence="2">
        <name>Mg(2+)</name>
        <dbReference type="ChEBI" id="CHEBI:18420"/>
    </cofactor>
</comment>
<dbReference type="Gene3D" id="3.30.420.10">
    <property type="entry name" value="Ribonuclease H-like superfamily/Ribonuclease H"/>
    <property type="match status" value="1"/>
</dbReference>
<dbReference type="KEGG" id="cep:Cri9333_3027"/>
<evidence type="ECO:0000256" key="11">
    <source>
        <dbReference type="ARBA" id="ARBA00022759"/>
    </source>
</evidence>
<evidence type="ECO:0000256" key="4">
    <source>
        <dbReference type="ARBA" id="ARBA00004496"/>
    </source>
</evidence>
<feature type="domain" description="RNase H type-2" evidence="17">
    <location>
        <begin position="34"/>
        <end position="228"/>
    </location>
</feature>
<dbReference type="Pfam" id="PF01351">
    <property type="entry name" value="RNase_HII"/>
    <property type="match status" value="1"/>
</dbReference>
<keyword evidence="9 14" id="KW-0540">Nuclease</keyword>
<gene>
    <name evidence="14" type="primary">rnhB</name>
    <name evidence="18" type="ORF">Cri9333_3027</name>
</gene>
<accession>K9W0X0</accession>
<evidence type="ECO:0000256" key="12">
    <source>
        <dbReference type="ARBA" id="ARBA00022801"/>
    </source>
</evidence>
<evidence type="ECO:0000256" key="16">
    <source>
        <dbReference type="RuleBase" id="RU003515"/>
    </source>
</evidence>
<evidence type="ECO:0000256" key="5">
    <source>
        <dbReference type="ARBA" id="ARBA00007383"/>
    </source>
</evidence>
<dbReference type="PATRIC" id="fig|1173022.3.peg.3277"/>
<dbReference type="PANTHER" id="PTHR10954:SF18">
    <property type="entry name" value="RIBONUCLEASE HII"/>
    <property type="match status" value="1"/>
</dbReference>
<dbReference type="GO" id="GO:0003723">
    <property type="term" value="F:RNA binding"/>
    <property type="evidence" value="ECO:0007669"/>
    <property type="project" value="UniProtKB-UniRule"/>
</dbReference>
<dbReference type="InterPro" id="IPR036397">
    <property type="entry name" value="RNaseH_sf"/>
</dbReference>
<name>K9W0X0_9CYAN</name>
<dbReference type="NCBIfam" id="NF000595">
    <property type="entry name" value="PRK00015.1-3"/>
    <property type="match status" value="1"/>
</dbReference>
<feature type="binding site" evidence="14 15">
    <location>
        <position position="136"/>
    </location>
    <ligand>
        <name>a divalent metal cation</name>
        <dbReference type="ChEBI" id="CHEBI:60240"/>
    </ligand>
</feature>
<dbReference type="eggNOG" id="COG0164">
    <property type="taxonomic scope" value="Bacteria"/>
</dbReference>
<comment type="cofactor">
    <cofactor evidence="14 15">
        <name>Mn(2+)</name>
        <dbReference type="ChEBI" id="CHEBI:29035"/>
    </cofactor>
    <cofactor evidence="14 15">
        <name>Mg(2+)</name>
        <dbReference type="ChEBI" id="CHEBI:18420"/>
    </cofactor>
    <text evidence="14 15">Manganese or magnesium. Binds 1 divalent metal ion per monomer in the absence of substrate. May bind a second metal ion after substrate binding.</text>
</comment>